<comment type="similarity">
    <text evidence="2 9">Belongs to the peptidase S8 family.</text>
</comment>
<evidence type="ECO:0000259" key="12">
    <source>
        <dbReference type="Pfam" id="PF16541"/>
    </source>
</evidence>
<accession>A0ABR1PEX3</accession>
<evidence type="ECO:0000256" key="5">
    <source>
        <dbReference type="ARBA" id="ARBA00022729"/>
    </source>
</evidence>
<evidence type="ECO:0000259" key="11">
    <source>
        <dbReference type="Pfam" id="PF05922"/>
    </source>
</evidence>
<keyword evidence="3" id="KW-0964">Secreted</keyword>
<dbReference type="SUPFAM" id="SSF54897">
    <property type="entry name" value="Protease propeptides/inhibitors"/>
    <property type="match status" value="1"/>
</dbReference>
<dbReference type="InterPro" id="IPR036852">
    <property type="entry name" value="Peptidase_S8/S53_dom_sf"/>
</dbReference>
<dbReference type="Proteomes" id="UP001430848">
    <property type="component" value="Unassembled WGS sequence"/>
</dbReference>
<dbReference type="InterPro" id="IPR032382">
    <property type="entry name" value="AltA1"/>
</dbReference>
<dbReference type="InterPro" id="IPR050131">
    <property type="entry name" value="Peptidase_S8_subtilisin-like"/>
</dbReference>
<dbReference type="SUPFAM" id="SSF52743">
    <property type="entry name" value="Subtilisin-like"/>
    <property type="match status" value="1"/>
</dbReference>
<dbReference type="Pfam" id="PF05922">
    <property type="entry name" value="Inhibitor_I9"/>
    <property type="match status" value="1"/>
</dbReference>
<gene>
    <name evidence="13" type="ORF">SLS63_004143</name>
</gene>
<keyword evidence="8" id="KW-1015">Disulfide bond</keyword>
<keyword evidence="7" id="KW-0720">Serine protease</keyword>
<comment type="caution">
    <text evidence="9">Lacks conserved residue(s) required for the propagation of feature annotation.</text>
</comment>
<feature type="signal peptide" evidence="10">
    <location>
        <begin position="1"/>
        <end position="17"/>
    </location>
</feature>
<evidence type="ECO:0000313" key="13">
    <source>
        <dbReference type="EMBL" id="KAK7735155.1"/>
    </source>
</evidence>
<evidence type="ECO:0000256" key="3">
    <source>
        <dbReference type="ARBA" id="ARBA00022525"/>
    </source>
</evidence>
<evidence type="ECO:0000256" key="9">
    <source>
        <dbReference type="PROSITE-ProRule" id="PRU01240"/>
    </source>
</evidence>
<keyword evidence="14" id="KW-1185">Reference proteome</keyword>
<dbReference type="PANTHER" id="PTHR43806">
    <property type="entry name" value="PEPTIDASE S8"/>
    <property type="match status" value="1"/>
</dbReference>
<name>A0ABR1PEX3_DIAER</name>
<evidence type="ECO:0000256" key="2">
    <source>
        <dbReference type="ARBA" id="ARBA00011073"/>
    </source>
</evidence>
<keyword evidence="6" id="KW-0378">Hydrolase</keyword>
<dbReference type="InterPro" id="IPR037045">
    <property type="entry name" value="S8pro/Inhibitor_I9_sf"/>
</dbReference>
<evidence type="ECO:0000313" key="14">
    <source>
        <dbReference type="Proteomes" id="UP001430848"/>
    </source>
</evidence>
<dbReference type="Gene3D" id="3.40.50.200">
    <property type="entry name" value="Peptidase S8/S53 domain"/>
    <property type="match status" value="1"/>
</dbReference>
<protein>
    <recommendedName>
        <fullName evidence="15">Peptidase S8/S53 domain-containing protein</fullName>
    </recommendedName>
</protein>
<keyword evidence="4" id="KW-0645">Protease</keyword>
<dbReference type="PANTHER" id="PTHR43806:SF58">
    <property type="entry name" value="ALKALINE PROTEASE 1-RELATED"/>
    <property type="match status" value="1"/>
</dbReference>
<dbReference type="PROSITE" id="PS00136">
    <property type="entry name" value="SUBTILASE_ASP"/>
    <property type="match status" value="1"/>
</dbReference>
<comment type="caution">
    <text evidence="13">The sequence shown here is derived from an EMBL/GenBank/DDBJ whole genome shotgun (WGS) entry which is preliminary data.</text>
</comment>
<evidence type="ECO:0000256" key="7">
    <source>
        <dbReference type="ARBA" id="ARBA00022825"/>
    </source>
</evidence>
<feature type="domain" description="AA1-like" evidence="12">
    <location>
        <begin position="43"/>
        <end position="138"/>
    </location>
</feature>
<sequence>MHRIITTFVAYAAYVACTPLEKATRDYSAGCSETSFGDFEWTVQDFDYHASYIFTTPAHQNSWGYVNFNLSNPAVPDLLASCSAASSQLSDFFYGTMQYNCTFDGQVGQPGPAPAKFTFNRPSGEVVVDQKWVCRDQDPQYPIFYRCLSDYPESPNFAPSAHFTSTMHFNKFLALAAAIAAPAAALAPLYEDRQPSTTLIPGKFVVKLKNDISTDTASEIESLMDEVDYFYNLTSFKGLAGKLDDAALESVQAHPGVDYVERDVLLPACNYVSQHGAPWGLGRISHKGLRSFTDNTTYVYEASAGEGVCAYVLDTGIRVDHEEFGGRAEFLANFAGGEDNDINGHGTHVAGTSVLQCETIFNEG</sequence>
<dbReference type="EMBL" id="JAKNSF020000014">
    <property type="protein sequence ID" value="KAK7735155.1"/>
    <property type="molecule type" value="Genomic_DNA"/>
</dbReference>
<comment type="subcellular location">
    <subcellularLocation>
        <location evidence="1">Secreted</location>
    </subcellularLocation>
</comment>
<dbReference type="PROSITE" id="PS51892">
    <property type="entry name" value="SUBTILASE"/>
    <property type="match status" value="1"/>
</dbReference>
<evidence type="ECO:0000256" key="1">
    <source>
        <dbReference type="ARBA" id="ARBA00004613"/>
    </source>
</evidence>
<dbReference type="Pfam" id="PF16541">
    <property type="entry name" value="AltA1"/>
    <property type="match status" value="1"/>
</dbReference>
<dbReference type="InterPro" id="IPR015500">
    <property type="entry name" value="Peptidase_S8_subtilisin-rel"/>
</dbReference>
<dbReference type="InterPro" id="IPR010259">
    <property type="entry name" value="S8pro/Inhibitor_I9"/>
</dbReference>
<reference evidence="13 14" key="1">
    <citation type="submission" date="2024-02" db="EMBL/GenBank/DDBJ databases">
        <title>De novo assembly and annotation of 12 fungi associated with fruit tree decline syndrome in Ontario, Canada.</title>
        <authorList>
            <person name="Sulman M."/>
            <person name="Ellouze W."/>
            <person name="Ilyukhin E."/>
        </authorList>
    </citation>
    <scope>NUCLEOTIDE SEQUENCE [LARGE SCALE GENOMIC DNA]</scope>
    <source>
        <strain evidence="13 14">M169</strain>
    </source>
</reference>
<feature type="domain" description="Inhibitor I9" evidence="11">
    <location>
        <begin position="219"/>
        <end position="264"/>
    </location>
</feature>
<evidence type="ECO:0000256" key="8">
    <source>
        <dbReference type="ARBA" id="ARBA00023157"/>
    </source>
</evidence>
<dbReference type="PRINTS" id="PR00723">
    <property type="entry name" value="SUBTILISIN"/>
</dbReference>
<evidence type="ECO:0008006" key="15">
    <source>
        <dbReference type="Google" id="ProtNLM"/>
    </source>
</evidence>
<dbReference type="Gene3D" id="3.30.70.80">
    <property type="entry name" value="Peptidase S8 propeptide/proteinase inhibitor I9"/>
    <property type="match status" value="1"/>
</dbReference>
<keyword evidence="5 10" id="KW-0732">Signal</keyword>
<proteinExistence type="inferred from homology"/>
<evidence type="ECO:0000256" key="6">
    <source>
        <dbReference type="ARBA" id="ARBA00022801"/>
    </source>
</evidence>
<organism evidence="13 14">
    <name type="scientific">Diaporthe eres</name>
    <name type="common">Phomopsis oblonga</name>
    <dbReference type="NCBI Taxonomy" id="83184"/>
    <lineage>
        <taxon>Eukaryota</taxon>
        <taxon>Fungi</taxon>
        <taxon>Dikarya</taxon>
        <taxon>Ascomycota</taxon>
        <taxon>Pezizomycotina</taxon>
        <taxon>Sordariomycetes</taxon>
        <taxon>Sordariomycetidae</taxon>
        <taxon>Diaporthales</taxon>
        <taxon>Diaporthaceae</taxon>
        <taxon>Diaporthe</taxon>
        <taxon>Diaporthe eres species complex</taxon>
    </lineage>
</organism>
<feature type="chain" id="PRO_5045359682" description="Peptidase S8/S53 domain-containing protein" evidence="10">
    <location>
        <begin position="18"/>
        <end position="364"/>
    </location>
</feature>
<evidence type="ECO:0000256" key="10">
    <source>
        <dbReference type="SAM" id="SignalP"/>
    </source>
</evidence>
<dbReference type="InterPro" id="IPR023827">
    <property type="entry name" value="Peptidase_S8_Asp-AS"/>
</dbReference>
<evidence type="ECO:0000256" key="4">
    <source>
        <dbReference type="ARBA" id="ARBA00022670"/>
    </source>
</evidence>